<comment type="caution">
    <text evidence="8">The sequence shown here is derived from an EMBL/GenBank/DDBJ whole genome shotgun (WGS) entry which is preliminary data.</text>
</comment>
<keyword evidence="5 7" id="KW-0408">Iron</keyword>
<gene>
    <name evidence="8" type="ORF">IU449_09550</name>
</gene>
<evidence type="ECO:0000256" key="3">
    <source>
        <dbReference type="ARBA" id="ARBA00022723"/>
    </source>
</evidence>
<dbReference type="InterPro" id="IPR001128">
    <property type="entry name" value="Cyt_P450"/>
</dbReference>
<dbReference type="InterPro" id="IPR017972">
    <property type="entry name" value="Cyt_P450_CS"/>
</dbReference>
<sequence>MTDLHLTPTPAPIVLDPTGTDISGEAVALRERGRLVRVELPGGIRVWAVTDPELLKSLHVDRRVSKDAAQHWPPFRAGDIPADWPLISWVSVRNMLTAYGKEHQRLRRLVAPAFTAPRVTALRPQIKQITTALLDGLAARADGEVIDLRADYAEQVPARVITALMGVPTDLQAGLQLCVGEIFSTSPQRDPQATFAEMVSILTALVARRRVEPGEDMTSLLISHRDDADRLTEEELVHTLLLVISAGYETTVNLIDQAIYHLLTRRELLARLRTGAVTWPALVEETLRYTPPVANLPLRYAVVDIDIDGQRIAAGEAIITSIAAANRNPHLHGPDADEFHPARPTKEHLSFGYGPHYCLGAALARLEAGIALPALFGRFPHLTLAVAPDAVKPLRSFISQGHQQLPVWLDGPVAPSSAITDSDR</sequence>
<evidence type="ECO:0000256" key="5">
    <source>
        <dbReference type="ARBA" id="ARBA00023004"/>
    </source>
</evidence>
<keyword evidence="2 7" id="KW-0349">Heme</keyword>
<keyword evidence="9" id="KW-1185">Reference proteome</keyword>
<comment type="similarity">
    <text evidence="1 7">Belongs to the cytochrome P450 family.</text>
</comment>
<evidence type="ECO:0000313" key="9">
    <source>
        <dbReference type="Proteomes" id="UP000707731"/>
    </source>
</evidence>
<evidence type="ECO:0000256" key="6">
    <source>
        <dbReference type="ARBA" id="ARBA00023033"/>
    </source>
</evidence>
<dbReference type="PRINTS" id="PR00385">
    <property type="entry name" value="P450"/>
</dbReference>
<dbReference type="PRINTS" id="PR00359">
    <property type="entry name" value="BP450"/>
</dbReference>
<evidence type="ECO:0000313" key="8">
    <source>
        <dbReference type="EMBL" id="MBF6354785.1"/>
    </source>
</evidence>
<evidence type="ECO:0000256" key="2">
    <source>
        <dbReference type="ARBA" id="ARBA00022617"/>
    </source>
</evidence>
<dbReference type="PROSITE" id="PS00086">
    <property type="entry name" value="CYTOCHROME_P450"/>
    <property type="match status" value="1"/>
</dbReference>
<dbReference type="CDD" id="cd11029">
    <property type="entry name" value="CYP107-like"/>
    <property type="match status" value="1"/>
</dbReference>
<organism evidence="8 9">
    <name type="scientific">Nocardia higoensis</name>
    <dbReference type="NCBI Taxonomy" id="228599"/>
    <lineage>
        <taxon>Bacteria</taxon>
        <taxon>Bacillati</taxon>
        <taxon>Actinomycetota</taxon>
        <taxon>Actinomycetes</taxon>
        <taxon>Mycobacteriales</taxon>
        <taxon>Nocardiaceae</taxon>
        <taxon>Nocardia</taxon>
    </lineage>
</organism>
<dbReference type="Gene3D" id="1.10.630.10">
    <property type="entry name" value="Cytochrome P450"/>
    <property type="match status" value="1"/>
</dbReference>
<name>A0ABS0D9I4_9NOCA</name>
<accession>A0ABS0D9I4</accession>
<dbReference type="PANTHER" id="PTHR46696">
    <property type="entry name" value="P450, PUTATIVE (EUROFUNG)-RELATED"/>
    <property type="match status" value="1"/>
</dbReference>
<dbReference type="Pfam" id="PF00067">
    <property type="entry name" value="p450"/>
    <property type="match status" value="2"/>
</dbReference>
<dbReference type="RefSeq" id="WP_195001484.1">
    <property type="nucleotide sequence ID" value="NZ_JADLQN010000001.1"/>
</dbReference>
<protein>
    <submittedName>
        <fullName evidence="8">Cytochrome P450</fullName>
    </submittedName>
</protein>
<dbReference type="PANTHER" id="PTHR46696:SF1">
    <property type="entry name" value="CYTOCHROME P450 YJIB-RELATED"/>
    <property type="match status" value="1"/>
</dbReference>
<dbReference type="Proteomes" id="UP000707731">
    <property type="component" value="Unassembled WGS sequence"/>
</dbReference>
<proteinExistence type="inferred from homology"/>
<reference evidence="8 9" key="1">
    <citation type="submission" date="2020-10" db="EMBL/GenBank/DDBJ databases">
        <title>Identification of Nocardia species via Next-generation sequencing and recognition of intraspecies genetic diversity.</title>
        <authorList>
            <person name="Li P."/>
            <person name="Li P."/>
            <person name="Lu B."/>
        </authorList>
    </citation>
    <scope>NUCLEOTIDE SEQUENCE [LARGE SCALE GENOMIC DNA]</scope>
    <source>
        <strain evidence="8 9">BJ06-0143</strain>
    </source>
</reference>
<keyword evidence="4 7" id="KW-0560">Oxidoreductase</keyword>
<evidence type="ECO:0000256" key="7">
    <source>
        <dbReference type="RuleBase" id="RU000461"/>
    </source>
</evidence>
<dbReference type="InterPro" id="IPR002397">
    <property type="entry name" value="Cyt_P450_B"/>
</dbReference>
<dbReference type="EMBL" id="JADLQN010000001">
    <property type="protein sequence ID" value="MBF6354785.1"/>
    <property type="molecule type" value="Genomic_DNA"/>
</dbReference>
<evidence type="ECO:0000256" key="4">
    <source>
        <dbReference type="ARBA" id="ARBA00023002"/>
    </source>
</evidence>
<keyword evidence="3 7" id="KW-0479">Metal-binding</keyword>
<dbReference type="InterPro" id="IPR036396">
    <property type="entry name" value="Cyt_P450_sf"/>
</dbReference>
<keyword evidence="6 7" id="KW-0503">Monooxygenase</keyword>
<evidence type="ECO:0000256" key="1">
    <source>
        <dbReference type="ARBA" id="ARBA00010617"/>
    </source>
</evidence>
<dbReference type="SUPFAM" id="SSF48264">
    <property type="entry name" value="Cytochrome P450"/>
    <property type="match status" value="1"/>
</dbReference>